<dbReference type="AlphaFoldDB" id="A0A099D5P0"/>
<dbReference type="GO" id="GO:0004029">
    <property type="term" value="F:aldehyde dehydrogenase (NAD+) activity"/>
    <property type="evidence" value="ECO:0007669"/>
    <property type="project" value="TreeGrafter"/>
</dbReference>
<dbReference type="eggNOG" id="COG0451">
    <property type="taxonomic scope" value="Bacteria"/>
</dbReference>
<dbReference type="InterPro" id="IPR051783">
    <property type="entry name" value="NAD(P)-dependent_oxidoreduct"/>
</dbReference>
<organism evidence="2 5">
    <name type="scientific">Actinopolyspora erythraea</name>
    <dbReference type="NCBI Taxonomy" id="414996"/>
    <lineage>
        <taxon>Bacteria</taxon>
        <taxon>Bacillati</taxon>
        <taxon>Actinomycetota</taxon>
        <taxon>Actinomycetes</taxon>
        <taxon>Actinopolysporales</taxon>
        <taxon>Actinopolysporaceae</taxon>
        <taxon>Actinopolyspora</taxon>
    </lineage>
</organism>
<dbReference type="HOGENOM" id="CLU_007383_11_2_11"/>
<evidence type="ECO:0000259" key="1">
    <source>
        <dbReference type="Pfam" id="PF01370"/>
    </source>
</evidence>
<evidence type="ECO:0000313" key="4">
    <source>
        <dbReference type="Proteomes" id="UP000029737"/>
    </source>
</evidence>
<protein>
    <submittedName>
        <fullName evidence="3">Epimerase</fullName>
    </submittedName>
    <submittedName>
        <fullName evidence="2">NAD(P)-dependent oxidoreductase</fullName>
    </submittedName>
</protein>
<gene>
    <name evidence="2" type="ORF">CDG81_12175</name>
    <name evidence="3" type="ORF">IL38_12250</name>
</gene>
<dbReference type="RefSeq" id="WP_043573466.1">
    <property type="nucleotide sequence ID" value="NZ_CP022752.1"/>
</dbReference>
<sequence length="279" mass="29886">MKVLLAGCGDLGTETGLRFAAAGHRVLGLRRDPDPLPAQLTGQAVDLTRQRPRIPGDTDVVVIVLTADRRNAAGYRATYVDGTTNVLDAVEAAGTEPRVLFVSSTAVYGDVDGEVDENTPTEPTSETGEVLLEAERRLRERSPGATVLRLAGLYGPGRTALIEQVRDGTARVDAVPRHTNRIHRDDAASAIVHLTSAVPAPAPLYVGVDHEPVDRARLLRFLADELGVPQPPVDGSASGKGPGKWCRGDRLRGTGFRFTYPTYREGYRAVLAGEGSRHP</sequence>
<dbReference type="KEGG" id="aey:CDG81_12175"/>
<dbReference type="PANTHER" id="PTHR48079">
    <property type="entry name" value="PROTEIN YEEZ"/>
    <property type="match status" value="1"/>
</dbReference>
<dbReference type="GO" id="GO:0005737">
    <property type="term" value="C:cytoplasm"/>
    <property type="evidence" value="ECO:0007669"/>
    <property type="project" value="TreeGrafter"/>
</dbReference>
<dbReference type="OrthoDB" id="9787292at2"/>
<name>A0A099D5P0_9ACTN</name>
<dbReference type="EMBL" id="CP022752">
    <property type="protein sequence ID" value="ASU78913.1"/>
    <property type="molecule type" value="Genomic_DNA"/>
</dbReference>
<keyword evidence="4" id="KW-1185">Reference proteome</keyword>
<reference evidence="3 4" key="1">
    <citation type="journal article" date="2014" name="PLoS ONE">
        <title>Identification and Characterization of a New Erythromycin Biosynthetic Gene Cluster in Actinopolyspora erythraea YIM90600, a Novel Erythronolide-Producing Halophilic Actinomycete Isolated from Salt Field.</title>
        <authorList>
            <person name="Chen D."/>
            <person name="Feng J."/>
            <person name="Huang L."/>
            <person name="Zhang Q."/>
            <person name="Wu J."/>
            <person name="Zhu X."/>
            <person name="Duan Y."/>
            <person name="Xu Z."/>
        </authorList>
    </citation>
    <scope>NUCLEOTIDE SEQUENCE [LARGE SCALE GENOMIC DNA]</scope>
    <source>
        <strain evidence="3 4">YIM90600</strain>
    </source>
</reference>
<evidence type="ECO:0000313" key="5">
    <source>
        <dbReference type="Proteomes" id="UP000215043"/>
    </source>
</evidence>
<evidence type="ECO:0000313" key="3">
    <source>
        <dbReference type="EMBL" id="KGI81256.1"/>
    </source>
</evidence>
<feature type="domain" description="NAD-dependent epimerase/dehydratase" evidence="1">
    <location>
        <begin position="10"/>
        <end position="160"/>
    </location>
</feature>
<dbReference type="CDD" id="cd05266">
    <property type="entry name" value="SDR_a4"/>
    <property type="match status" value="1"/>
</dbReference>
<reference evidence="2 5" key="2">
    <citation type="submission" date="2017-08" db="EMBL/GenBank/DDBJ databases">
        <title>The complete genome sequence of moderately halophilic actinomycete Actinopolyspora erythraea YIM 90600, the producer of novel erythromycin, novel actinopolysporins A-C and tubercidin.</title>
        <authorList>
            <person name="Yin M."/>
            <person name="Tang S."/>
        </authorList>
    </citation>
    <scope>NUCLEOTIDE SEQUENCE [LARGE SCALE GENOMIC DNA]</scope>
    <source>
        <strain evidence="2 5">YIM 90600</strain>
    </source>
</reference>
<dbReference type="Gene3D" id="3.40.50.720">
    <property type="entry name" value="NAD(P)-binding Rossmann-like Domain"/>
    <property type="match status" value="1"/>
</dbReference>
<dbReference type="InterPro" id="IPR036291">
    <property type="entry name" value="NAD(P)-bd_dom_sf"/>
</dbReference>
<dbReference type="PANTHER" id="PTHR48079:SF6">
    <property type="entry name" value="NAD(P)-BINDING DOMAIN-CONTAINING PROTEIN-RELATED"/>
    <property type="match status" value="1"/>
</dbReference>
<dbReference type="SUPFAM" id="SSF51735">
    <property type="entry name" value="NAD(P)-binding Rossmann-fold domains"/>
    <property type="match status" value="1"/>
</dbReference>
<dbReference type="EMBL" id="JPMV01000020">
    <property type="protein sequence ID" value="KGI81256.1"/>
    <property type="molecule type" value="Genomic_DNA"/>
</dbReference>
<dbReference type="Proteomes" id="UP000029737">
    <property type="component" value="Unassembled WGS sequence"/>
</dbReference>
<accession>A0A099D5P0</accession>
<dbReference type="Proteomes" id="UP000215043">
    <property type="component" value="Chromosome"/>
</dbReference>
<dbReference type="Pfam" id="PF01370">
    <property type="entry name" value="Epimerase"/>
    <property type="match status" value="1"/>
</dbReference>
<proteinExistence type="predicted"/>
<evidence type="ECO:0000313" key="2">
    <source>
        <dbReference type="EMBL" id="ASU78913.1"/>
    </source>
</evidence>
<dbReference type="InterPro" id="IPR001509">
    <property type="entry name" value="Epimerase_deHydtase"/>
</dbReference>